<evidence type="ECO:0000313" key="1">
    <source>
        <dbReference type="EMBL" id="CBX31117.1"/>
    </source>
</evidence>
<dbReference type="InterPro" id="IPR029044">
    <property type="entry name" value="Nucleotide-diphossugar_trans"/>
</dbReference>
<accession>E1YLY4</accession>
<dbReference type="EMBL" id="FR695877">
    <property type="protein sequence ID" value="CBX31117.1"/>
    <property type="molecule type" value="Genomic_DNA"/>
</dbReference>
<protein>
    <recommendedName>
        <fullName evidence="2">Glucosyl-3-phosphoglycerate synthase</fullName>
    </recommendedName>
</protein>
<dbReference type="CAZy" id="GT81">
    <property type="family name" value="Glycosyltransferase Family 81"/>
</dbReference>
<dbReference type="SUPFAM" id="SSF53448">
    <property type="entry name" value="Nucleotide-diphospho-sugar transferases"/>
    <property type="match status" value="1"/>
</dbReference>
<proteinExistence type="predicted"/>
<gene>
    <name evidence="1" type="ORF">N47_E46290</name>
</gene>
<name>E1YLY4_9BACT</name>
<dbReference type="Gene3D" id="3.90.550.10">
    <property type="entry name" value="Spore Coat Polysaccharide Biosynthesis Protein SpsA, Chain A"/>
    <property type="match status" value="1"/>
</dbReference>
<reference evidence="1" key="1">
    <citation type="journal article" date="2011" name="Environ. Microbiol.">
        <title>Genomic insights into the metabolic potential of the polycyclic aromatic hydrocarbon degrading sulfate-reducing Deltaproteobacterium N47.</title>
        <authorList>
            <person name="Bergmann F."/>
            <person name="Selesi D."/>
            <person name="Weinmaier T."/>
            <person name="Tischler P."/>
            <person name="Rattei T."/>
            <person name="Meckenstock R.U."/>
        </authorList>
    </citation>
    <scope>NUCLEOTIDE SEQUENCE</scope>
</reference>
<dbReference type="AlphaFoldDB" id="E1YLY4"/>
<evidence type="ECO:0008006" key="2">
    <source>
        <dbReference type="Google" id="ProtNLM"/>
    </source>
</evidence>
<sequence length="415" mass="47638">MSSISGRKVLNMADFWQHGAITVLQRLRDRPLEDIETEIMKIAKRKNIVLLLPALYSEFESEAIFGIIKELKKVNYLHMVVLSLDCADAVQFRQASAFMSTLPFEVRIIWHDGPGMQALYQELRNADFRLDNPGKGQSVWMTLGYILSERDVDAIATHDCDIVNYSREMLARLIYPVIHPGTDFEFSKGYYARVTDRLYGRVTRLFYTPLIHTLEHILGKTPFLYYLDNFRYALSGEFAMIASLAMGIRISPTWGLEVSLLSEIYQRASVNRICQVEIADYYEHKHQILKKNRPAEGLIRMASDIAKALFRVLSQDGVVLSTAFFRTLLTSYIQEARISIEKYHALSLINGLIYDRHTEIEAVEAFVDSLRCAIREFVDDPVGIPMLPAWARVSAAIPDFQDRLKECVERDNTFD</sequence>
<organism evidence="1">
    <name type="scientific">uncultured Desulfobacterium sp</name>
    <dbReference type="NCBI Taxonomy" id="201089"/>
    <lineage>
        <taxon>Bacteria</taxon>
        <taxon>Pseudomonadati</taxon>
        <taxon>Thermodesulfobacteriota</taxon>
        <taxon>Desulfobacteria</taxon>
        <taxon>Desulfobacterales</taxon>
        <taxon>Desulfobacteriaceae</taxon>
        <taxon>Desulfobacterium</taxon>
        <taxon>environmental samples</taxon>
    </lineage>
</organism>